<keyword evidence="5" id="KW-1185">Reference proteome</keyword>
<dbReference type="Gene3D" id="2.60.40.10">
    <property type="entry name" value="Immunoglobulins"/>
    <property type="match status" value="2"/>
</dbReference>
<reference evidence="4 5" key="1">
    <citation type="submission" date="2022-07" db="EMBL/GenBank/DDBJ databases">
        <title>Novel species in genus Aeromicrobium.</title>
        <authorList>
            <person name="Ye L."/>
        </authorList>
    </citation>
    <scope>NUCLEOTIDE SEQUENCE [LARGE SCALE GENOMIC DNA]</scope>
    <source>
        <strain evidence="5">zg-Y50</strain>
    </source>
</reference>
<feature type="region of interest" description="Disordered" evidence="1">
    <location>
        <begin position="463"/>
        <end position="482"/>
    </location>
</feature>
<evidence type="ECO:0000313" key="4">
    <source>
        <dbReference type="EMBL" id="UUI68379.1"/>
    </source>
</evidence>
<feature type="chain" id="PRO_5046368460" evidence="2">
    <location>
        <begin position="30"/>
        <end position="712"/>
    </location>
</feature>
<name>A0ABY5KEW8_9ACTN</name>
<proteinExistence type="predicted"/>
<keyword evidence="2" id="KW-0732">Signal</keyword>
<evidence type="ECO:0000259" key="3">
    <source>
        <dbReference type="Pfam" id="PF16640"/>
    </source>
</evidence>
<protein>
    <submittedName>
        <fullName evidence="4">Ig-like domain-containing protein</fullName>
    </submittedName>
</protein>
<feature type="domain" description="Bacterial Ig-like" evidence="3">
    <location>
        <begin position="393"/>
        <end position="470"/>
    </location>
</feature>
<dbReference type="InterPro" id="IPR013783">
    <property type="entry name" value="Ig-like_fold"/>
</dbReference>
<dbReference type="Proteomes" id="UP001315860">
    <property type="component" value="Chromosome"/>
</dbReference>
<sequence>MLKRVTSIATSGALGLAAAVALLPASAHAAPAPATYMGHVQVVSDDGNIVGCVAPGPSYTLRGTDNAFVVTATPGSRQNLMIEGSPDLALGVDSSAYPQMSSGSPSAYTFLKEGSPTPVGSSSVGGRQTAIWTIDPATRELSADYVWEDLSSERVAPWYSISGWQGVTRSVSALHSRFPWEIYGARFRVGGNCSGSVADDVPFGRQAITFTSSAPSPAYPGKTYDITATGGASGKPVTLSSTTAEHCTIDGSTVTFGTPGTCTIEAGQAGSASYTAAPSVTQDITVSAIPSTVTVNLALPSVVTGQSTTATAVVDVAAGSLAAAGGTVQFTVDGTAVGSPVAIDADGHAVSEELGGRVGPRQVVATYVPADSTHYVGSSNAAALTVAAADTTTKASVTASEITATVQPVAPGAGTPTGEVTFHVDGTKVGTATLDGGTAKLRYAVPTDTTHAVSAEYAGDADFTASSTSTSRANPGITAKVSSSKKSRNGWYRTPVKVTFTCDAKGAELVTPCPKPVTVSKQGASSVSRTIRTADGGIATATAAVKVDRSKPRVSIKGVKARRGYFDAPKPTCKVTDSVSGVQTCKVTSKRRGTKVVVTAKATDVAGNVRTKRVTYRLAKFTIRGAKKVGNTYRVKQGKTYTLQVRGAKARYVYATPAPGKPNRGSVPFKKAGKNTWTLGVTMSMTTSGTRSWNLGYTQNGKLHVIKVKVTG</sequence>
<gene>
    <name evidence="4" type="ORF">NP095_14395</name>
</gene>
<evidence type="ECO:0000256" key="1">
    <source>
        <dbReference type="SAM" id="MobiDB-lite"/>
    </source>
</evidence>
<dbReference type="EMBL" id="CP101990">
    <property type="protein sequence ID" value="UUI68379.1"/>
    <property type="molecule type" value="Genomic_DNA"/>
</dbReference>
<evidence type="ECO:0000256" key="2">
    <source>
        <dbReference type="SAM" id="SignalP"/>
    </source>
</evidence>
<feature type="signal peptide" evidence="2">
    <location>
        <begin position="1"/>
        <end position="29"/>
    </location>
</feature>
<organism evidence="4 5">
    <name type="scientific">Aeromicrobium duanguangcaii</name>
    <dbReference type="NCBI Taxonomy" id="2968086"/>
    <lineage>
        <taxon>Bacteria</taxon>
        <taxon>Bacillati</taxon>
        <taxon>Actinomycetota</taxon>
        <taxon>Actinomycetes</taxon>
        <taxon>Propionibacteriales</taxon>
        <taxon>Nocardioidaceae</taxon>
        <taxon>Aeromicrobium</taxon>
    </lineage>
</organism>
<dbReference type="RefSeq" id="WP_232418523.1">
    <property type="nucleotide sequence ID" value="NZ_CP101990.1"/>
</dbReference>
<evidence type="ECO:0000313" key="5">
    <source>
        <dbReference type="Proteomes" id="UP001315860"/>
    </source>
</evidence>
<dbReference type="Pfam" id="PF16640">
    <property type="entry name" value="Big_3_5"/>
    <property type="match status" value="1"/>
</dbReference>
<dbReference type="InterPro" id="IPR032109">
    <property type="entry name" value="Big_3_5"/>
</dbReference>
<accession>A0ABY5KEW8</accession>